<dbReference type="InterPro" id="IPR039147">
    <property type="entry name" value="ASB17"/>
</dbReference>
<keyword evidence="1" id="KW-0833">Ubl conjugation pathway</keyword>
<dbReference type="SMART" id="SM00969">
    <property type="entry name" value="SOCS_box"/>
    <property type="match status" value="1"/>
</dbReference>
<accession>A0AAN8JJ62</accession>
<dbReference type="PANTHER" id="PTHR20966">
    <property type="entry name" value="ANKYRIN REPEAT AND SOCS BOX PROTEIN 17"/>
    <property type="match status" value="1"/>
</dbReference>
<name>A0AAN8JJ62_PATCE</name>
<dbReference type="InterPro" id="IPR001496">
    <property type="entry name" value="SOCS_box"/>
</dbReference>
<reference evidence="4 5" key="1">
    <citation type="submission" date="2024-01" db="EMBL/GenBank/DDBJ databases">
        <title>The genome of the rayed Mediterranean limpet Patella caerulea (Linnaeus, 1758).</title>
        <authorList>
            <person name="Anh-Thu Weber A."/>
            <person name="Halstead-Nussloch G."/>
        </authorList>
    </citation>
    <scope>NUCLEOTIDE SEQUENCE [LARGE SCALE GENOMIC DNA]</scope>
    <source>
        <strain evidence="4">AATW-2023a</strain>
        <tissue evidence="4">Whole specimen</tissue>
    </source>
</reference>
<evidence type="ECO:0000313" key="4">
    <source>
        <dbReference type="EMBL" id="KAK6176979.1"/>
    </source>
</evidence>
<protein>
    <recommendedName>
        <fullName evidence="3">SOCS box domain-containing protein</fullName>
    </recommendedName>
</protein>
<evidence type="ECO:0000256" key="1">
    <source>
        <dbReference type="ARBA" id="ARBA00022786"/>
    </source>
</evidence>
<dbReference type="Proteomes" id="UP001347796">
    <property type="component" value="Unassembled WGS sequence"/>
</dbReference>
<keyword evidence="2" id="KW-0040">ANK repeat</keyword>
<gene>
    <name evidence="4" type="ORF">SNE40_015175</name>
</gene>
<keyword evidence="5" id="KW-1185">Reference proteome</keyword>
<dbReference type="PANTHER" id="PTHR20966:SF2">
    <property type="entry name" value="ANKYRIN REPEAT AND SOCS BOX PROTEIN 17"/>
    <property type="match status" value="1"/>
</dbReference>
<dbReference type="GO" id="GO:0035556">
    <property type="term" value="P:intracellular signal transduction"/>
    <property type="evidence" value="ECO:0007669"/>
    <property type="project" value="InterPro"/>
</dbReference>
<proteinExistence type="predicted"/>
<dbReference type="Pfam" id="PF07525">
    <property type="entry name" value="SOCS_box"/>
    <property type="match status" value="1"/>
</dbReference>
<organism evidence="4 5">
    <name type="scientific">Patella caerulea</name>
    <name type="common">Rayed Mediterranean limpet</name>
    <dbReference type="NCBI Taxonomy" id="87958"/>
    <lineage>
        <taxon>Eukaryota</taxon>
        <taxon>Metazoa</taxon>
        <taxon>Spiralia</taxon>
        <taxon>Lophotrochozoa</taxon>
        <taxon>Mollusca</taxon>
        <taxon>Gastropoda</taxon>
        <taxon>Patellogastropoda</taxon>
        <taxon>Patelloidea</taxon>
        <taxon>Patellidae</taxon>
        <taxon>Patella</taxon>
    </lineage>
</organism>
<dbReference type="SUPFAM" id="SSF158235">
    <property type="entry name" value="SOCS box-like"/>
    <property type="match status" value="1"/>
</dbReference>
<evidence type="ECO:0000313" key="5">
    <source>
        <dbReference type="Proteomes" id="UP001347796"/>
    </source>
</evidence>
<dbReference type="PROSITE" id="PS50225">
    <property type="entry name" value="SOCS"/>
    <property type="match status" value="1"/>
</dbReference>
<feature type="domain" description="SOCS box" evidence="3">
    <location>
        <begin position="330"/>
        <end position="371"/>
    </location>
</feature>
<evidence type="ECO:0000256" key="2">
    <source>
        <dbReference type="ARBA" id="ARBA00023043"/>
    </source>
</evidence>
<sequence>MHRLSSYLKLRKNVFENVRKQTRVPFGSTEEQCEHIGRGLCAQIDSGALTVQQVVNDSVKFALVNARDAESRYFSWLTLHMSLGICFQYQVEDKQLIRHVLGVLLPLSHGVDYGIFLRDLLESSRQPDVLSVINLAPGQRQSMRSLSNVPDKSLYYLKYSAGLKIDLRDPKLMKTIFDGTGRAVWAELLDRETCLYIDLPIAHAHLQPMMIHQPLTASLQVSSILLAIMNMKPNVVHLLLRYGASAQGPPLRYLLRTLGTIHLFPGMQKDGPKKYTIPVLMVADSLKYTLRTMPYVRFKTEMETIGNNTRFDTYYVKQEVLQFVPSWTVTGVPPLKHLCRCFIRNIFISLDQLPGGIQLLEIPVELRDYIDIKC</sequence>
<dbReference type="InterPro" id="IPR036036">
    <property type="entry name" value="SOCS_box-like_dom_sf"/>
</dbReference>
<comment type="caution">
    <text evidence="4">The sequence shown here is derived from an EMBL/GenBank/DDBJ whole genome shotgun (WGS) entry which is preliminary data.</text>
</comment>
<dbReference type="EMBL" id="JAZGQO010000010">
    <property type="protein sequence ID" value="KAK6176979.1"/>
    <property type="molecule type" value="Genomic_DNA"/>
</dbReference>
<dbReference type="AlphaFoldDB" id="A0AAN8JJ62"/>
<evidence type="ECO:0000259" key="3">
    <source>
        <dbReference type="PROSITE" id="PS50225"/>
    </source>
</evidence>